<evidence type="ECO:0000313" key="8">
    <source>
        <dbReference type="Proteomes" id="UP000002640"/>
    </source>
</evidence>
<dbReference type="KEGG" id="psoj:PHYSODRAFT_333106"/>
<dbReference type="GO" id="GO:0046872">
    <property type="term" value="F:metal ion binding"/>
    <property type="evidence" value="ECO:0007669"/>
    <property type="project" value="UniProtKB-KW"/>
</dbReference>
<dbReference type="RefSeq" id="XP_009528524.1">
    <property type="nucleotide sequence ID" value="XM_009530229.1"/>
</dbReference>
<accession>G4ZNJ8</accession>
<reference evidence="6" key="2">
    <citation type="submission" date="2011-09" db="EMBL/GenBank/DDBJ databases">
        <authorList>
            <consortium name="US DOE Joint Genome Institute (JGI-PGF)"/>
            <person name="Aerts A."/>
            <person name="Grimwood J."/>
            <person name="Schmutz J."/>
            <person name="Lucas S."/>
            <person name="Hammon N."/>
            <person name="Glavina del Rio T."/>
            <person name="Dalin E."/>
            <person name="Tice H."/>
            <person name="Pitluck S."/>
            <person name="Dehal P."/>
            <person name="Chapman J."/>
            <person name="Putman N.H."/>
            <person name="Salamov A.A."/>
            <person name="Terry A."/>
            <person name="Rokhsar D.S."/>
            <person name="Boore J.L."/>
            <person name="Tripathy S."/>
            <person name="Tyler B.M."/>
            <person name="Grigoriev I.V."/>
        </authorList>
    </citation>
    <scope>NUCLEOTIDE SEQUENCE</scope>
    <source>
        <strain evidence="6">P6497</strain>
    </source>
</reference>
<keyword evidence="4" id="KW-0732">Signal</keyword>
<gene>
    <name evidence="7" type="ORF">PHYSODRAFT_333106</name>
    <name evidence="6" type="ORF">PHYSODRAFT_506572</name>
</gene>
<dbReference type="GO" id="GO:0016702">
    <property type="term" value="F:oxidoreductase activity, acting on single donors with incorporation of molecular oxygen, incorporation of two atoms of oxygen"/>
    <property type="evidence" value="ECO:0007669"/>
    <property type="project" value="InterPro"/>
</dbReference>
<evidence type="ECO:0000256" key="4">
    <source>
        <dbReference type="SAM" id="SignalP"/>
    </source>
</evidence>
<evidence type="ECO:0000313" key="6">
    <source>
        <dbReference type="EMBL" id="EGZ14727.1"/>
    </source>
</evidence>
<keyword evidence="8" id="KW-1185">Reference proteome</keyword>
<dbReference type="GO" id="GO:0034440">
    <property type="term" value="P:lipid oxidation"/>
    <property type="evidence" value="ECO:0007669"/>
    <property type="project" value="InterPro"/>
</dbReference>
<dbReference type="GeneID" id="20646604"/>
<dbReference type="InterPro" id="IPR013819">
    <property type="entry name" value="LipOase_C"/>
</dbReference>
<organism evidence="8">
    <name type="scientific">Phytophthora sojae (strain P6497)</name>
    <name type="common">Soybean stem and root rot agent</name>
    <name type="synonym">Phytophthora megasperma f. sp. glycines</name>
    <dbReference type="NCBI Taxonomy" id="1094619"/>
    <lineage>
        <taxon>Eukaryota</taxon>
        <taxon>Sar</taxon>
        <taxon>Stramenopiles</taxon>
        <taxon>Oomycota</taxon>
        <taxon>Peronosporomycetes</taxon>
        <taxon>Peronosporales</taxon>
        <taxon>Peronosporaceae</taxon>
        <taxon>Phytophthora</taxon>
    </lineage>
</organism>
<dbReference type="Gene3D" id="3.10.450.60">
    <property type="match status" value="1"/>
</dbReference>
<dbReference type="GeneID" id="20658632"/>
<evidence type="ECO:0000256" key="2">
    <source>
        <dbReference type="ARBA" id="ARBA00022964"/>
    </source>
</evidence>
<keyword evidence="1" id="KW-0479">Metal-binding</keyword>
<dbReference type="InterPro" id="IPR000907">
    <property type="entry name" value="LipOase"/>
</dbReference>
<keyword evidence="2" id="KW-0223">Dioxygenase</keyword>
<evidence type="ECO:0000259" key="5">
    <source>
        <dbReference type="PROSITE" id="PS51393"/>
    </source>
</evidence>
<dbReference type="STRING" id="1094619.G4ZNJ8"/>
<dbReference type="SUPFAM" id="SSF48484">
    <property type="entry name" value="Lipoxigenase"/>
    <property type="match status" value="1"/>
</dbReference>
<sequence length="565" mass="64049">MKTALLKVAAIFSALLLSTSALGIPDPEDGHRASIVQASSMLIRNVNRTYSVGDQTFVLNPGPEVSTEWMLYFEHLVKQATALTATTNFNASKVQTFLEERLPFGDAEDFHQAYKDLAHTGMMPAPLALDSSDENFGAMRLSILGNNLKLVHGGEYAEYLWDIPFPLFQDVCGEPTLASTLSNHKLFVADLSDYGELTDEAAKDSKYIPNTIGFFCNNVKTRQLLPLAITLVNSELTYTKADSPGEWQLAKMAFHATEVNFQQMRHFVETHLVSVPVQVEMMRSLATEHPIYALLDYHFFADFGMEYFARRELLSPGTPYDQVTGYGATGSLRAVMREFETTSIALDLPTDLAAREMEFLPDYRLNRYGTKYYDAVKTFVRKYVRAYYADDEAIRGDSELQTWAERSSCLEHIHDFPSSFSNADDLVRVLTHFIFQNAIKHHFMNGLASWHSIAPPFHAPALYNKPLPTQKGVEVNPLDYAVQSETVPKMAYLYSWFSREVPVNASALHFYEEEPFASETVLAEPIRQFQQSMNDMEQFVNFAEEQEMYPSDIFRPSSLPFYSFI</sequence>
<feature type="domain" description="Lipoxygenase" evidence="5">
    <location>
        <begin position="181"/>
        <end position="565"/>
    </location>
</feature>
<dbReference type="PROSITE" id="PS51393">
    <property type="entry name" value="LIPOXYGENASE_3"/>
    <property type="match status" value="1"/>
</dbReference>
<dbReference type="InterPro" id="IPR036226">
    <property type="entry name" value="LipOase_C_sf"/>
</dbReference>
<name>G4ZNJ8_PHYSP</name>
<dbReference type="OMA" id="WFTRQVP"/>
<feature type="signal peptide" evidence="4">
    <location>
        <begin position="1"/>
        <end position="21"/>
    </location>
</feature>
<dbReference type="EMBL" id="JH159155">
    <property type="protein sequence ID" value="EGZ14727.1"/>
    <property type="molecule type" value="Genomic_DNA"/>
</dbReference>
<dbReference type="Gene3D" id="1.20.245.10">
    <property type="entry name" value="Lipoxygenase-1, Domain 5"/>
    <property type="match status" value="1"/>
</dbReference>
<reference evidence="6 8" key="1">
    <citation type="journal article" date="2006" name="Science">
        <title>Phytophthora genome sequences uncover evolutionary origins and mechanisms of pathogenesis.</title>
        <authorList>
            <person name="Tyler B.M."/>
            <person name="Tripathy S."/>
            <person name="Zhang X."/>
            <person name="Dehal P."/>
            <person name="Jiang R.H."/>
            <person name="Aerts A."/>
            <person name="Arredondo F.D."/>
            <person name="Baxter L."/>
            <person name="Bensasson D."/>
            <person name="Beynon J.L."/>
            <person name="Chapman J."/>
            <person name="Damasceno C.M."/>
            <person name="Dorrance A.E."/>
            <person name="Dou D."/>
            <person name="Dickerman A.W."/>
            <person name="Dubchak I.L."/>
            <person name="Garbelotto M."/>
            <person name="Gijzen M."/>
            <person name="Gordon S.G."/>
            <person name="Govers F."/>
            <person name="Grunwald N.J."/>
            <person name="Huang W."/>
            <person name="Ivors K.L."/>
            <person name="Jones R.W."/>
            <person name="Kamoun S."/>
            <person name="Krampis K."/>
            <person name="Lamour K.H."/>
            <person name="Lee M.K."/>
            <person name="McDonald W.H."/>
            <person name="Medina M."/>
            <person name="Meijer H.J."/>
            <person name="Nordberg E.K."/>
            <person name="Maclean D.J."/>
            <person name="Ospina-Giraldo M.D."/>
            <person name="Morris P.F."/>
            <person name="Phuntumart V."/>
            <person name="Putnam N.H."/>
            <person name="Rash S."/>
            <person name="Rose J.K."/>
            <person name="Sakihama Y."/>
            <person name="Salamov A.A."/>
            <person name="Savidor A."/>
            <person name="Scheuring C.F."/>
            <person name="Smith B.M."/>
            <person name="Sobral B.W."/>
            <person name="Terry A."/>
            <person name="Torto-Alalibo T.A."/>
            <person name="Win J."/>
            <person name="Xu Z."/>
            <person name="Zhang H."/>
            <person name="Grigoriev I.V."/>
            <person name="Rokhsar D.S."/>
            <person name="Boore J.L."/>
        </authorList>
    </citation>
    <scope>NUCLEOTIDE SEQUENCE [LARGE SCALE GENOMIC DNA]</scope>
    <source>
        <strain evidence="6 8">P6497</strain>
    </source>
</reference>
<dbReference type="EMBL" id="JH159155">
    <property type="protein sequence ID" value="EGZ14775.1"/>
    <property type="molecule type" value="Genomic_DNA"/>
</dbReference>
<dbReference type="InParanoid" id="G4ZNJ8"/>
<proteinExistence type="predicted"/>
<feature type="chain" id="PRO_5010834046" description="Lipoxygenase domain-containing protein" evidence="4">
    <location>
        <begin position="22"/>
        <end position="565"/>
    </location>
</feature>
<dbReference type="SMR" id="G4ZNJ8"/>
<evidence type="ECO:0000256" key="1">
    <source>
        <dbReference type="ARBA" id="ARBA00022723"/>
    </source>
</evidence>
<evidence type="ECO:0000313" key="7">
    <source>
        <dbReference type="EMBL" id="EGZ14775.1"/>
    </source>
</evidence>
<dbReference type="Proteomes" id="UP000002640">
    <property type="component" value="Unassembled WGS sequence"/>
</dbReference>
<dbReference type="AlphaFoldDB" id="G4ZNJ8"/>
<evidence type="ECO:0000256" key="3">
    <source>
        <dbReference type="ARBA" id="ARBA00023002"/>
    </source>
</evidence>
<protein>
    <recommendedName>
        <fullName evidence="5">Lipoxygenase domain-containing protein</fullName>
    </recommendedName>
</protein>
<dbReference type="PANTHER" id="PTHR11771">
    <property type="entry name" value="LIPOXYGENASE"/>
    <property type="match status" value="1"/>
</dbReference>
<dbReference type="KEGG" id="psoj:PHYSODRAFT_506572"/>
<dbReference type="Pfam" id="PF00305">
    <property type="entry name" value="Lipoxygenase"/>
    <property type="match status" value="1"/>
</dbReference>
<keyword evidence="3" id="KW-0560">Oxidoreductase</keyword>
<dbReference type="RefSeq" id="XP_009528476.1">
    <property type="nucleotide sequence ID" value="XM_009530181.1"/>
</dbReference>